<reference evidence="1 2" key="1">
    <citation type="journal article" date="2021" name="Front. Genet.">
        <title>Chromosome-Level Genome Assembly Reveals Significant Gene Expansion in the Toll and IMD Signaling Pathways of Dendrolimus kikuchii.</title>
        <authorList>
            <person name="Zhou J."/>
            <person name="Wu P."/>
            <person name="Xiong Z."/>
            <person name="Liu N."/>
            <person name="Zhao N."/>
            <person name="Ji M."/>
            <person name="Qiu Y."/>
            <person name="Yang B."/>
        </authorList>
    </citation>
    <scope>NUCLEOTIDE SEQUENCE [LARGE SCALE GENOMIC DNA]</scope>
    <source>
        <strain evidence="1">Ann1</strain>
    </source>
</reference>
<accession>A0ACC1DKP1</accession>
<organism evidence="1 2">
    <name type="scientific">Dendrolimus kikuchii</name>
    <dbReference type="NCBI Taxonomy" id="765133"/>
    <lineage>
        <taxon>Eukaryota</taxon>
        <taxon>Metazoa</taxon>
        <taxon>Ecdysozoa</taxon>
        <taxon>Arthropoda</taxon>
        <taxon>Hexapoda</taxon>
        <taxon>Insecta</taxon>
        <taxon>Pterygota</taxon>
        <taxon>Neoptera</taxon>
        <taxon>Endopterygota</taxon>
        <taxon>Lepidoptera</taxon>
        <taxon>Glossata</taxon>
        <taxon>Ditrysia</taxon>
        <taxon>Bombycoidea</taxon>
        <taxon>Lasiocampidae</taxon>
        <taxon>Dendrolimus</taxon>
    </lineage>
</organism>
<protein>
    <submittedName>
        <fullName evidence="1">Uncharacterized protein</fullName>
    </submittedName>
</protein>
<name>A0ACC1DKP1_9NEOP</name>
<keyword evidence="2" id="KW-1185">Reference proteome</keyword>
<dbReference type="Proteomes" id="UP000824533">
    <property type="component" value="Linkage Group LG01"/>
</dbReference>
<comment type="caution">
    <text evidence="1">The sequence shown here is derived from an EMBL/GenBank/DDBJ whole genome shotgun (WGS) entry which is preliminary data.</text>
</comment>
<dbReference type="EMBL" id="CM034387">
    <property type="protein sequence ID" value="KAJ0184389.1"/>
    <property type="molecule type" value="Genomic_DNA"/>
</dbReference>
<gene>
    <name evidence="1" type="ORF">K1T71_000812</name>
</gene>
<evidence type="ECO:0000313" key="1">
    <source>
        <dbReference type="EMBL" id="KAJ0184389.1"/>
    </source>
</evidence>
<proteinExistence type="predicted"/>
<evidence type="ECO:0000313" key="2">
    <source>
        <dbReference type="Proteomes" id="UP000824533"/>
    </source>
</evidence>
<sequence>MRYTTILVLALIGYVTAAPWRCYTNCDGATICIGPAGQPCVGPPCINIPRPNPPCSGAATVATPYSFPCPQSPCTPPPCPCPPPPCDPCPVLK</sequence>